<reference evidence="1 2" key="1">
    <citation type="submission" date="2024-09" db="EMBL/GenBank/DDBJ databases">
        <authorList>
            <person name="Sun Q."/>
            <person name="Mori K."/>
        </authorList>
    </citation>
    <scope>NUCLEOTIDE SEQUENCE [LARGE SCALE GENOMIC DNA]</scope>
    <source>
        <strain evidence="1 2">TBRC 4938</strain>
    </source>
</reference>
<protein>
    <submittedName>
        <fullName evidence="1">Uncharacterized protein</fullName>
    </submittedName>
</protein>
<sequence length="202" mass="22293">MADRIDAHLVLNKPKGGKGHWYQLGGSTFTTPRMIAAHHALAIALGRMLDETVLTGQTTFRAEFDLTDERRNIYPALPDLSGASRHLKESLSKVTYPQAVLEEARRHREDYETDLPLHREIEVVAILFGKKEKKVTGFASAAFGEKWKTDEAEESEGSEEFLPGEEGVWDVADAVTDQLKASLSELPGCQRLSIGHSAPVPA</sequence>
<name>A0ABV6AJW7_9HYPH</name>
<keyword evidence="2" id="KW-1185">Reference proteome</keyword>
<accession>A0ABV6AJW7</accession>
<dbReference type="EMBL" id="JBHMAA010000021">
    <property type="protein sequence ID" value="MFB9950927.1"/>
    <property type="molecule type" value="Genomic_DNA"/>
</dbReference>
<comment type="caution">
    <text evidence="1">The sequence shown here is derived from an EMBL/GenBank/DDBJ whole genome shotgun (WGS) entry which is preliminary data.</text>
</comment>
<organism evidence="1 2">
    <name type="scientific">Rhizobium puerariae</name>
    <dbReference type="NCBI Taxonomy" id="1585791"/>
    <lineage>
        <taxon>Bacteria</taxon>
        <taxon>Pseudomonadati</taxon>
        <taxon>Pseudomonadota</taxon>
        <taxon>Alphaproteobacteria</taxon>
        <taxon>Hyphomicrobiales</taxon>
        <taxon>Rhizobiaceae</taxon>
        <taxon>Rhizobium/Agrobacterium group</taxon>
        <taxon>Rhizobium</taxon>
    </lineage>
</organism>
<proteinExistence type="predicted"/>
<evidence type="ECO:0000313" key="2">
    <source>
        <dbReference type="Proteomes" id="UP001589692"/>
    </source>
</evidence>
<gene>
    <name evidence="1" type="ORF">ACFFP0_18920</name>
</gene>
<dbReference type="Proteomes" id="UP001589692">
    <property type="component" value="Unassembled WGS sequence"/>
</dbReference>
<dbReference type="RefSeq" id="WP_377263698.1">
    <property type="nucleotide sequence ID" value="NZ_JBHMAA010000021.1"/>
</dbReference>
<evidence type="ECO:0000313" key="1">
    <source>
        <dbReference type="EMBL" id="MFB9950927.1"/>
    </source>
</evidence>